<gene>
    <name evidence="1" type="ORF">A3Q56_01688</name>
</gene>
<dbReference type="AlphaFoldDB" id="A0A177B8P0"/>
<name>A0A177B8P0_9BILA</name>
<accession>A0A177B8P0</accession>
<comment type="caution">
    <text evidence="1">The sequence shown here is derived from an EMBL/GenBank/DDBJ whole genome shotgun (WGS) entry which is preliminary data.</text>
</comment>
<keyword evidence="2" id="KW-1185">Reference proteome</keyword>
<proteinExistence type="predicted"/>
<protein>
    <submittedName>
        <fullName evidence="1">Uncharacterized protein</fullName>
    </submittedName>
</protein>
<dbReference type="OrthoDB" id="449062at2759"/>
<organism evidence="1 2">
    <name type="scientific">Intoshia linei</name>
    <dbReference type="NCBI Taxonomy" id="1819745"/>
    <lineage>
        <taxon>Eukaryota</taxon>
        <taxon>Metazoa</taxon>
        <taxon>Spiralia</taxon>
        <taxon>Lophotrochozoa</taxon>
        <taxon>Mesozoa</taxon>
        <taxon>Orthonectida</taxon>
        <taxon>Rhopaluridae</taxon>
        <taxon>Intoshia</taxon>
    </lineage>
</organism>
<evidence type="ECO:0000313" key="1">
    <source>
        <dbReference type="EMBL" id="OAF70530.1"/>
    </source>
</evidence>
<evidence type="ECO:0000313" key="2">
    <source>
        <dbReference type="Proteomes" id="UP000078046"/>
    </source>
</evidence>
<dbReference type="EMBL" id="LWCA01000136">
    <property type="protein sequence ID" value="OAF70530.1"/>
    <property type="molecule type" value="Genomic_DNA"/>
</dbReference>
<reference evidence="1 2" key="1">
    <citation type="submission" date="2016-04" db="EMBL/GenBank/DDBJ databases">
        <title>The genome of Intoshia linei affirms orthonectids as highly simplified spiralians.</title>
        <authorList>
            <person name="Mikhailov K.V."/>
            <person name="Slusarev G.S."/>
            <person name="Nikitin M.A."/>
            <person name="Logacheva M.D."/>
            <person name="Penin A."/>
            <person name="Aleoshin V."/>
            <person name="Panchin Y.V."/>
        </authorList>
    </citation>
    <scope>NUCLEOTIDE SEQUENCE [LARGE SCALE GENOMIC DNA]</scope>
    <source>
        <strain evidence="1">Intl2013</strain>
        <tissue evidence="1">Whole animal</tissue>
    </source>
</reference>
<sequence>MISRVAKQNEFDSMVKEHMEFLEIDYEAAAKDVKIQMEIQKYNTSFLILNRVNKLNFEEKITNLNNLFKSHEIPVDFSIIDKIFDSANDEKKPLDQKELQFKNCQYYFEKINKKVIKEFMDCMDTIKLFCNKYLNYRVYGIDLKVHHLMILGLTVREIQLDCLTGLRCICRSNSDFMTHQIAKYLLKVINAECARDDVELYNSLGFVDDELNVSANTYQEFVDNKRRFDVKVFNYLPMAHGGIYTAYFIEACECVVNFCDNNETNRMIFKELNVLSIIVAFFDTINTQCFKRLSTTKGDLEIESKSSENVLENEYQFYNFKKLHPNDKQLCIVALCRLGFIFLVDDDIRTNFGSAHDNAKFLSNHLNLQCILNIFKSNYRILYCMDGHESASRVTFCIGFVFIYQFNDTNDQHHMN</sequence>
<dbReference type="Proteomes" id="UP000078046">
    <property type="component" value="Unassembled WGS sequence"/>
</dbReference>